<reference evidence="2 3" key="2">
    <citation type="submission" date="2007-08" db="EMBL/GenBank/DDBJ databases">
        <authorList>
            <person name="Fulton L."/>
            <person name="Clifton S."/>
            <person name="Fulton B."/>
            <person name="Xu J."/>
            <person name="Minx P."/>
            <person name="Pepin K.H."/>
            <person name="Johnson M."/>
            <person name="Thiruvilangam P."/>
            <person name="Bhonagiri V."/>
            <person name="Nash W.E."/>
            <person name="Wang C."/>
            <person name="Mardis E.R."/>
            <person name="Wilson R.K."/>
        </authorList>
    </citation>
    <scope>NUCLEOTIDE SEQUENCE [LARGE SCALE GENOMIC DNA]</scope>
    <source>
        <strain evidence="2 3">DSM 753</strain>
    </source>
</reference>
<dbReference type="AlphaFoldDB" id="A7VNT0"/>
<evidence type="ECO:0000313" key="2">
    <source>
        <dbReference type="EMBL" id="EDO62990.1"/>
    </source>
</evidence>
<dbReference type="HOGENOM" id="CLU_3097400_0_0_9"/>
<dbReference type="Proteomes" id="UP000003490">
    <property type="component" value="Unassembled WGS sequence"/>
</dbReference>
<proteinExistence type="predicted"/>
<feature type="region of interest" description="Disordered" evidence="1">
    <location>
        <begin position="1"/>
        <end position="51"/>
    </location>
</feature>
<sequence length="51" mass="5257">MRAEPLGTRLAGLPGKAARQGAGGHNLSAPELKKARRESLADAGKTGVRPH</sequence>
<organism evidence="2 3">
    <name type="scientific">[Clostridium] leptum DSM 753</name>
    <dbReference type="NCBI Taxonomy" id="428125"/>
    <lineage>
        <taxon>Bacteria</taxon>
        <taxon>Bacillati</taxon>
        <taxon>Bacillota</taxon>
        <taxon>Clostridia</taxon>
        <taxon>Eubacteriales</taxon>
        <taxon>Oscillospiraceae</taxon>
        <taxon>Oscillospiraceae incertae sedis</taxon>
    </lineage>
</organism>
<comment type="caution">
    <text evidence="2">The sequence shown here is derived from an EMBL/GenBank/DDBJ whole genome shotgun (WGS) entry which is preliminary data.</text>
</comment>
<reference evidence="2 3" key="1">
    <citation type="submission" date="2007-08" db="EMBL/GenBank/DDBJ databases">
        <title>Draft genome sequence of Clostridium leptum (DSM 753).</title>
        <authorList>
            <person name="Sudarsanam P."/>
            <person name="Ley R."/>
            <person name="Guruge J."/>
            <person name="Turnbaugh P.J."/>
            <person name="Mahowald M."/>
            <person name="Liep D."/>
            <person name="Gordon J."/>
        </authorList>
    </citation>
    <scope>NUCLEOTIDE SEQUENCE [LARGE SCALE GENOMIC DNA]</scope>
    <source>
        <strain evidence="2 3">DSM 753</strain>
    </source>
</reference>
<protein>
    <submittedName>
        <fullName evidence="2">Uncharacterized protein</fullName>
    </submittedName>
</protein>
<evidence type="ECO:0000256" key="1">
    <source>
        <dbReference type="SAM" id="MobiDB-lite"/>
    </source>
</evidence>
<gene>
    <name evidence="2" type="ORF">CLOLEP_00206</name>
</gene>
<accession>A7VNT0</accession>
<evidence type="ECO:0000313" key="3">
    <source>
        <dbReference type="Proteomes" id="UP000003490"/>
    </source>
</evidence>
<name>A7VNT0_9FIRM</name>
<dbReference type="EMBL" id="ABCB02000009">
    <property type="protein sequence ID" value="EDO62990.1"/>
    <property type="molecule type" value="Genomic_DNA"/>
</dbReference>
<feature type="compositionally biased region" description="Basic and acidic residues" evidence="1">
    <location>
        <begin position="31"/>
        <end position="40"/>
    </location>
</feature>